<evidence type="ECO:0000259" key="1">
    <source>
        <dbReference type="Pfam" id="PF13480"/>
    </source>
</evidence>
<comment type="caution">
    <text evidence="2">The sequence shown here is derived from an EMBL/GenBank/DDBJ whole genome shotgun (WGS) entry which is preliminary data.</text>
</comment>
<dbReference type="EMBL" id="JAHWXP010000001">
    <property type="protein sequence ID" value="MBY8336279.1"/>
    <property type="molecule type" value="Genomic_DNA"/>
</dbReference>
<dbReference type="Proteomes" id="UP000759298">
    <property type="component" value="Unassembled WGS sequence"/>
</dbReference>
<dbReference type="InterPro" id="IPR016181">
    <property type="entry name" value="Acyl_CoA_acyltransferase"/>
</dbReference>
<gene>
    <name evidence="2" type="ORF">KYN89_04395</name>
</gene>
<feature type="domain" description="BioF2-like acetyltransferase" evidence="1">
    <location>
        <begin position="194"/>
        <end position="333"/>
    </location>
</feature>
<dbReference type="Gene3D" id="3.40.630.30">
    <property type="match status" value="1"/>
</dbReference>
<accession>A0ABS7PB53</accession>
<dbReference type="InterPro" id="IPR038740">
    <property type="entry name" value="BioF2-like_GNAT_dom"/>
</dbReference>
<reference evidence="2 3" key="1">
    <citation type="submission" date="2021-07" db="EMBL/GenBank/DDBJ databases">
        <title>Alteriqipengyuania abyssalis NZ-12B nov, sp.nov isolated from deep sea sponge in pacific ocean.</title>
        <authorList>
            <person name="Tareen S."/>
            <person name="Wink J."/>
        </authorList>
    </citation>
    <scope>NUCLEOTIDE SEQUENCE [LARGE SCALE GENOMIC DNA]</scope>
    <source>
        <strain evidence="2 3">NZ-12B</strain>
    </source>
</reference>
<protein>
    <submittedName>
        <fullName evidence="2">GNAT family N-acetyltransferase</fullName>
    </submittedName>
</protein>
<keyword evidence="3" id="KW-1185">Reference proteome</keyword>
<sequence length="383" mass="42266">MTAVDIVAPGYDRAGEVAPHFAVARWRDCVPADDEWDALAAAASEPNPFFERWFLTPSVESFDPEGRVLLAQLRVDGRLVGLAPLGRAGHYYGRPLPHLSLWLHANAFCGVPLVAHGFETLFWSSLLGWADRQPGMAAFLHLPGMPEDCAPVHALTTLATQTHRGHAVVEREARALLASDLSPEEYFTQSLSTKKRKELRRQERRLAEHGTLEVVRTTDPVQVSRWADAYLALEAASWKSRAGSALADSPAHAHFFRQSLSGAAAQGRFEGLALHLDGRPIAMLATFLAPPGAFSFKTVYDESFARYSPGVLLQKENLDLLAREDIAWCDSCAAPDHPMIDHFWRGQRSMVALNLAIGGQARRTLGKSLIAFESRRFHRSSAE</sequence>
<name>A0ABS7PB53_9SPHN</name>
<dbReference type="Pfam" id="PF13480">
    <property type="entry name" value="Acetyltransf_6"/>
    <property type="match status" value="1"/>
</dbReference>
<evidence type="ECO:0000313" key="2">
    <source>
        <dbReference type="EMBL" id="MBY8336279.1"/>
    </source>
</evidence>
<organism evidence="2 3">
    <name type="scientific">Alteriqipengyuania abyssalis</name>
    <dbReference type="NCBI Taxonomy" id="2860200"/>
    <lineage>
        <taxon>Bacteria</taxon>
        <taxon>Pseudomonadati</taxon>
        <taxon>Pseudomonadota</taxon>
        <taxon>Alphaproteobacteria</taxon>
        <taxon>Sphingomonadales</taxon>
        <taxon>Erythrobacteraceae</taxon>
        <taxon>Alteriqipengyuania</taxon>
    </lineage>
</organism>
<evidence type="ECO:0000313" key="3">
    <source>
        <dbReference type="Proteomes" id="UP000759298"/>
    </source>
</evidence>
<dbReference type="RefSeq" id="WP_222823959.1">
    <property type="nucleotide sequence ID" value="NZ_JAHWXP010000001.1"/>
</dbReference>
<proteinExistence type="predicted"/>
<dbReference type="SUPFAM" id="SSF55729">
    <property type="entry name" value="Acyl-CoA N-acyltransferases (Nat)"/>
    <property type="match status" value="1"/>
</dbReference>